<reference evidence="2 3" key="1">
    <citation type="submission" date="2020-08" db="EMBL/GenBank/DDBJ databases">
        <title>A Genomic Blueprint of the Chicken Gut Microbiome.</title>
        <authorList>
            <person name="Gilroy R."/>
            <person name="Ravi A."/>
            <person name="Getino M."/>
            <person name="Pursley I."/>
            <person name="Horton D.L."/>
            <person name="Alikhan N.-F."/>
            <person name="Baker D."/>
            <person name="Gharbi K."/>
            <person name="Hall N."/>
            <person name="Watson M."/>
            <person name="Adriaenssens E.M."/>
            <person name="Foster-Nyarko E."/>
            <person name="Jarju S."/>
            <person name="Secka A."/>
            <person name="Antonio M."/>
            <person name="Oren A."/>
            <person name="Chaudhuri R."/>
            <person name="La Ragione R.M."/>
            <person name="Hildebrand F."/>
            <person name="Pallen M.J."/>
        </authorList>
    </citation>
    <scope>NUCLEOTIDE SEQUENCE [LARGE SCALE GENOMIC DNA]</scope>
    <source>
        <strain evidence="2 3">Sa1CVA4</strain>
    </source>
</reference>
<dbReference type="EMBL" id="JACSPS010000001">
    <property type="protein sequence ID" value="MBD8017464.1"/>
    <property type="molecule type" value="Genomic_DNA"/>
</dbReference>
<keyword evidence="1" id="KW-0472">Membrane</keyword>
<gene>
    <name evidence="2" type="ORF">H9628_03185</name>
</gene>
<feature type="transmembrane region" description="Helical" evidence="1">
    <location>
        <begin position="52"/>
        <end position="73"/>
    </location>
</feature>
<comment type="caution">
    <text evidence="2">The sequence shown here is derived from an EMBL/GenBank/DDBJ whole genome shotgun (WGS) entry which is preliminary data.</text>
</comment>
<dbReference type="RefSeq" id="WP_251832667.1">
    <property type="nucleotide sequence ID" value="NZ_JACSPS010000001.1"/>
</dbReference>
<evidence type="ECO:0000313" key="3">
    <source>
        <dbReference type="Proteomes" id="UP000626242"/>
    </source>
</evidence>
<accession>A0ABR8WK76</accession>
<evidence type="ECO:0000256" key="1">
    <source>
        <dbReference type="SAM" id="Phobius"/>
    </source>
</evidence>
<proteinExistence type="predicted"/>
<evidence type="ECO:0000313" key="2">
    <source>
        <dbReference type="EMBL" id="MBD8017464.1"/>
    </source>
</evidence>
<keyword evidence="1" id="KW-0812">Transmembrane</keyword>
<keyword evidence="3" id="KW-1185">Reference proteome</keyword>
<name>A0ABR8WK76_9FLAO</name>
<organism evidence="2 3">
    <name type="scientific">Kaistella pullorum</name>
    <dbReference type="NCBI Taxonomy" id="2763074"/>
    <lineage>
        <taxon>Bacteria</taxon>
        <taxon>Pseudomonadati</taxon>
        <taxon>Bacteroidota</taxon>
        <taxon>Flavobacteriia</taxon>
        <taxon>Flavobacteriales</taxon>
        <taxon>Weeksellaceae</taxon>
        <taxon>Chryseobacterium group</taxon>
        <taxon>Kaistella</taxon>
    </lineage>
</organism>
<keyword evidence="1" id="KW-1133">Transmembrane helix</keyword>
<protein>
    <submittedName>
        <fullName evidence="2">Uncharacterized protein</fullName>
    </submittedName>
</protein>
<dbReference type="Proteomes" id="UP000626242">
    <property type="component" value="Unassembled WGS sequence"/>
</dbReference>
<sequence>MNTQLLSAKLEKFGIFVLTFFFSVMAFAQTGTNPDLNVDVTTTKTTTTEEWFTNPIYWVIGALLLIILIAVVARGNRRADV</sequence>